<keyword evidence="2" id="KW-0456">Lyase</keyword>
<protein>
    <submittedName>
        <fullName evidence="4">2-Methylcitrate dehydratase AcnD</fullName>
    </submittedName>
</protein>
<evidence type="ECO:0000313" key="4">
    <source>
        <dbReference type="EMBL" id="CUS45639.1"/>
    </source>
</evidence>
<sequence>MIALEPVDRALLDGEHGAAAARAMAILMRYGEASGARRFVSVQSAHIDGCLYHGPSSIDFARRFVDLGGRVRVPTTLNVAAVDVTHPDWHCGPPELIPAQSELTELHEKLGCVPTLTCAPYQRMLRPRAGEHVAWAESNAIVFVNSVLGARTDRYGDFADLCAALTGRVPMVGLHCDENRRARCIVTIPSPDAARLPRDLYFAAIGYVLGRRAIGQVPLLRGLPDDTTEDELKALGAAGASSGALALFHAEGVTPEAGRQVPDGLPILTIASEDLEAAVASLCPVKPGERVAAICLGTPHYSIAEFRALSAAVEKRTPAPSVSTFVSTSREIAATVEADPALAPLRVFGVRLVVDTCTYLAPVVAARDGVILTTSGKYAHYGPGNLQRRIGLMTLERCIRSAELGEVAP</sequence>
<reference evidence="4" key="1">
    <citation type="submission" date="2015-10" db="EMBL/GenBank/DDBJ databases">
        <authorList>
            <person name="Gilbert D.G."/>
        </authorList>
    </citation>
    <scope>NUCLEOTIDE SEQUENCE</scope>
</reference>
<evidence type="ECO:0000256" key="1">
    <source>
        <dbReference type="ARBA" id="ARBA00023004"/>
    </source>
</evidence>
<dbReference type="GO" id="GO:0016829">
    <property type="term" value="F:lyase activity"/>
    <property type="evidence" value="ECO:0007669"/>
    <property type="project" value="UniProtKB-KW"/>
</dbReference>
<dbReference type="PANTHER" id="PTHR36577">
    <property type="entry name" value="DUF521 DOMAIN PROTEIN (AFU_ORTHOLOGUE AFUA_6G00490)"/>
    <property type="match status" value="1"/>
</dbReference>
<dbReference type="InterPro" id="IPR007506">
    <property type="entry name" value="PMDh-L-like_dom"/>
</dbReference>
<dbReference type="PANTHER" id="PTHR36577:SF3">
    <property type="entry name" value="DUF521 DOMAIN PROTEIN (AFU_ORTHOLOGUE AFUA_6G00490)"/>
    <property type="match status" value="1"/>
</dbReference>
<accession>A0A160TPQ8</accession>
<gene>
    <name evidence="4" type="ORF">MGWOODY_Smn2339</name>
</gene>
<evidence type="ECO:0000256" key="2">
    <source>
        <dbReference type="ARBA" id="ARBA00023239"/>
    </source>
</evidence>
<evidence type="ECO:0000259" key="3">
    <source>
        <dbReference type="Pfam" id="PF04412"/>
    </source>
</evidence>
<keyword evidence="1" id="KW-0408">Iron</keyword>
<name>A0A160TPQ8_9ZZZZ</name>
<dbReference type="Pfam" id="PF04412">
    <property type="entry name" value="AcnX"/>
    <property type="match status" value="1"/>
</dbReference>
<organism evidence="4">
    <name type="scientific">hydrothermal vent metagenome</name>
    <dbReference type="NCBI Taxonomy" id="652676"/>
    <lineage>
        <taxon>unclassified sequences</taxon>
        <taxon>metagenomes</taxon>
        <taxon>ecological metagenomes</taxon>
    </lineage>
</organism>
<feature type="domain" description="Phosphomevalonate dehydratase large subunit-like" evidence="3">
    <location>
        <begin position="3"/>
        <end position="400"/>
    </location>
</feature>
<dbReference type="AlphaFoldDB" id="A0A160TPQ8"/>
<dbReference type="EMBL" id="CZQE01000286">
    <property type="protein sequence ID" value="CUS45639.1"/>
    <property type="molecule type" value="Genomic_DNA"/>
</dbReference>
<proteinExistence type="predicted"/>